<dbReference type="InterPro" id="IPR011011">
    <property type="entry name" value="Znf_FYVE_PHD"/>
</dbReference>
<dbReference type="CDD" id="cd15727">
    <property type="entry name" value="FYVE_ZF21"/>
    <property type="match status" value="1"/>
</dbReference>
<dbReference type="EMBL" id="JAIZAY010000020">
    <property type="protein sequence ID" value="KAJ8022316.1"/>
    <property type="molecule type" value="Genomic_DNA"/>
</dbReference>
<evidence type="ECO:0000313" key="7">
    <source>
        <dbReference type="Proteomes" id="UP001152320"/>
    </source>
</evidence>
<dbReference type="PROSITE" id="PS50178">
    <property type="entry name" value="ZF_FYVE"/>
    <property type="match status" value="1"/>
</dbReference>
<dbReference type="SMART" id="SM00064">
    <property type="entry name" value="FYVE"/>
    <property type="match status" value="1"/>
</dbReference>
<gene>
    <name evidence="6" type="ORF">HOLleu_37174</name>
</gene>
<keyword evidence="7" id="KW-1185">Reference proteome</keyword>
<keyword evidence="2 4" id="KW-0863">Zinc-finger</keyword>
<evidence type="ECO:0000259" key="5">
    <source>
        <dbReference type="PROSITE" id="PS50178"/>
    </source>
</evidence>
<evidence type="ECO:0000256" key="2">
    <source>
        <dbReference type="ARBA" id="ARBA00022771"/>
    </source>
</evidence>
<accession>A0A9Q0YIU8</accession>
<sequence>MIPGAVKIEGVGVLPAQTEGRADVYSDNNYILAKSKWMPDDEATHCPLCQQKFSQLRRKHHCRQCGQVFCSKCCKTNVPLPQLGLENPERVCDGCLPVVELVTKSKSPQGSFQSESIQGLLEQIHDSTGLRKVVQLGGVQAIISLSRSSNSEVRKKCAEALHLLAMQEPLHNMLIDAGAIKALCGLLMSASETDEQLLSYLIGALMIFAKAPHLQMRVVQDGALPPVLALCGMNVSEAIALIAVRTLNLLMENIGSHTALIESDRNALPRLLKLTVSMDEQVKLFYISVGTTTGDIRQMQEVSLKTLSRLSMGTDYHRHRIVQEDFSAGKCLMKSLQCHPKNLQVLCNAACLVANLATSEQDQSSLTECLDALCSLLTKFKEQVDLLVHVIRGLANFASFHQNVYRLSTNEAVQQHSLRLILHVLHRSSEQAITALMRDGGADLLRSIAKTPGMVDAMQANLRQYVSALSAPS</sequence>
<dbReference type="Pfam" id="PF01363">
    <property type="entry name" value="FYVE"/>
    <property type="match status" value="1"/>
</dbReference>
<dbReference type="OrthoDB" id="5872154at2759"/>
<name>A0A9Q0YIU8_HOLLE</name>
<dbReference type="PANTHER" id="PTHR39490">
    <property type="entry name" value="ARRESTIN DOMAIN-CONTAINING PROTEIN D"/>
    <property type="match status" value="1"/>
</dbReference>
<dbReference type="InterPro" id="IPR000306">
    <property type="entry name" value="Znf_FYVE"/>
</dbReference>
<proteinExistence type="predicted"/>
<dbReference type="InterPro" id="IPR011989">
    <property type="entry name" value="ARM-like"/>
</dbReference>
<keyword evidence="3" id="KW-0862">Zinc</keyword>
<organism evidence="6 7">
    <name type="scientific">Holothuria leucospilota</name>
    <name type="common">Black long sea cucumber</name>
    <name type="synonym">Mertensiothuria leucospilota</name>
    <dbReference type="NCBI Taxonomy" id="206669"/>
    <lineage>
        <taxon>Eukaryota</taxon>
        <taxon>Metazoa</taxon>
        <taxon>Echinodermata</taxon>
        <taxon>Eleutherozoa</taxon>
        <taxon>Echinozoa</taxon>
        <taxon>Holothuroidea</taxon>
        <taxon>Aspidochirotacea</taxon>
        <taxon>Aspidochirotida</taxon>
        <taxon>Holothuriidae</taxon>
        <taxon>Holothuria</taxon>
    </lineage>
</organism>
<dbReference type="AlphaFoldDB" id="A0A9Q0YIU8"/>
<dbReference type="InterPro" id="IPR052113">
    <property type="entry name" value="FYVE-type_Zinc_Finger"/>
</dbReference>
<feature type="domain" description="FYVE-type" evidence="5">
    <location>
        <begin position="40"/>
        <end position="100"/>
    </location>
</feature>
<evidence type="ECO:0000256" key="4">
    <source>
        <dbReference type="PROSITE-ProRule" id="PRU00091"/>
    </source>
</evidence>
<reference evidence="6" key="1">
    <citation type="submission" date="2021-10" db="EMBL/GenBank/DDBJ databases">
        <title>Tropical sea cucumber genome reveals ecological adaptation and Cuvierian tubules defense mechanism.</title>
        <authorList>
            <person name="Chen T."/>
        </authorList>
    </citation>
    <scope>NUCLEOTIDE SEQUENCE</scope>
    <source>
        <strain evidence="6">Nanhai2018</strain>
        <tissue evidence="6">Muscle</tissue>
    </source>
</reference>
<dbReference type="SUPFAM" id="SSF57903">
    <property type="entry name" value="FYVE/PHD zinc finger"/>
    <property type="match status" value="1"/>
</dbReference>
<protein>
    <submittedName>
        <fullName evidence="6">RUN and FYVE domain-containing protein 2</fullName>
    </submittedName>
</protein>
<dbReference type="SUPFAM" id="SSF48371">
    <property type="entry name" value="ARM repeat"/>
    <property type="match status" value="1"/>
</dbReference>
<dbReference type="PANTHER" id="PTHR39490:SF9">
    <property type="entry name" value="FYVE-TYPE DOMAIN-CONTAINING PROTEIN"/>
    <property type="match status" value="1"/>
</dbReference>
<evidence type="ECO:0000313" key="6">
    <source>
        <dbReference type="EMBL" id="KAJ8022316.1"/>
    </source>
</evidence>
<dbReference type="Gene3D" id="1.25.10.10">
    <property type="entry name" value="Leucine-rich Repeat Variant"/>
    <property type="match status" value="1"/>
</dbReference>
<dbReference type="GO" id="GO:0008270">
    <property type="term" value="F:zinc ion binding"/>
    <property type="evidence" value="ECO:0007669"/>
    <property type="project" value="UniProtKB-KW"/>
</dbReference>
<dbReference type="Gene3D" id="3.30.40.10">
    <property type="entry name" value="Zinc/RING finger domain, C3HC4 (zinc finger)"/>
    <property type="match status" value="1"/>
</dbReference>
<comment type="caution">
    <text evidence="6">The sequence shown here is derived from an EMBL/GenBank/DDBJ whole genome shotgun (WGS) entry which is preliminary data.</text>
</comment>
<dbReference type="InterPro" id="IPR000225">
    <property type="entry name" value="Armadillo"/>
</dbReference>
<dbReference type="InterPro" id="IPR013083">
    <property type="entry name" value="Znf_RING/FYVE/PHD"/>
</dbReference>
<dbReference type="InterPro" id="IPR016024">
    <property type="entry name" value="ARM-type_fold"/>
</dbReference>
<keyword evidence="1" id="KW-0479">Metal-binding</keyword>
<evidence type="ECO:0000256" key="3">
    <source>
        <dbReference type="ARBA" id="ARBA00022833"/>
    </source>
</evidence>
<dbReference type="InterPro" id="IPR017455">
    <property type="entry name" value="Znf_FYVE-rel"/>
</dbReference>
<dbReference type="SMART" id="SM00185">
    <property type="entry name" value="ARM"/>
    <property type="match status" value="5"/>
</dbReference>
<evidence type="ECO:0000256" key="1">
    <source>
        <dbReference type="ARBA" id="ARBA00022723"/>
    </source>
</evidence>
<dbReference type="Proteomes" id="UP001152320">
    <property type="component" value="Chromosome 20"/>
</dbReference>